<organism evidence="4">
    <name type="scientific">Lygus hesperus</name>
    <name type="common">Western plant bug</name>
    <dbReference type="NCBI Taxonomy" id="30085"/>
    <lineage>
        <taxon>Eukaryota</taxon>
        <taxon>Metazoa</taxon>
        <taxon>Ecdysozoa</taxon>
        <taxon>Arthropoda</taxon>
        <taxon>Hexapoda</taxon>
        <taxon>Insecta</taxon>
        <taxon>Pterygota</taxon>
        <taxon>Neoptera</taxon>
        <taxon>Paraneoptera</taxon>
        <taxon>Hemiptera</taxon>
        <taxon>Heteroptera</taxon>
        <taxon>Panheteroptera</taxon>
        <taxon>Cimicomorpha</taxon>
        <taxon>Miridae</taxon>
        <taxon>Mirini</taxon>
        <taxon>Lygus</taxon>
    </lineage>
</organism>
<dbReference type="SMART" id="SM00248">
    <property type="entry name" value="ANK"/>
    <property type="match status" value="9"/>
</dbReference>
<sequence length="516" mass="57393">MDLGNRTMSSQTFTGGEMCTGPYEDLCNATIAGDKETVAELLSKGVQVNSTIEEEDSPLHLAIKHDAGCDIIKMLLSSGAQVTCEDEDGELPLMLAIEKRNVEAVKLLLNHGAEVYVMDNEGSTPLHKAAAFGMRDLVELFLSKELFVDVQDGQQYTPLHLAAKGGHESIVKLLLAHGANLHEIDRHGRTALHHSSVGGYFGIVCRLIDYEANVNLKDNNGRTALQDAAWLGHLDAVQILLNCNADMNLADREGFTALHHAAMRGHEDIIFALLDRGADLSIQDKGGRTPLHHVMLRGNYDMMKLLIEFSDDLNTRDAKNETPLSAVLSGMFSTTAFHLEKHPELVELLIKHVVRSKMMKSQEIVGPEEFEGLKAHLSESRWNELCDYCMQCVAEINKIKHFKKSKDESISLYDFLTKHSSILVKYAKNVDSEGILESSEWEIDFPIYSSFLKARARRAVEKKDLLALGAFSLNVIVHQCLPRVEELPDIPACMILEAMNDLDLKNLINACNQHLE</sequence>
<dbReference type="AlphaFoldDB" id="A0A0K8S5N6"/>
<feature type="repeat" description="ANK" evidence="3">
    <location>
        <begin position="88"/>
        <end position="120"/>
    </location>
</feature>
<dbReference type="Pfam" id="PF13606">
    <property type="entry name" value="Ank_3"/>
    <property type="match status" value="1"/>
</dbReference>
<dbReference type="PRINTS" id="PR01415">
    <property type="entry name" value="ANKYRIN"/>
</dbReference>
<feature type="repeat" description="ANK" evidence="3">
    <location>
        <begin position="187"/>
        <end position="219"/>
    </location>
</feature>
<feature type="repeat" description="ANK" evidence="3">
    <location>
        <begin position="154"/>
        <end position="186"/>
    </location>
</feature>
<name>A0A0K8S5N6_LYGHE</name>
<evidence type="ECO:0000256" key="3">
    <source>
        <dbReference type="PROSITE-ProRule" id="PRU00023"/>
    </source>
</evidence>
<dbReference type="EMBL" id="GBRD01017807">
    <property type="protein sequence ID" value="JAG48020.1"/>
    <property type="molecule type" value="Transcribed_RNA"/>
</dbReference>
<dbReference type="Pfam" id="PF00023">
    <property type="entry name" value="Ank"/>
    <property type="match status" value="1"/>
</dbReference>
<dbReference type="PANTHER" id="PTHR24171:SF9">
    <property type="entry name" value="ANKYRIN REPEAT DOMAIN-CONTAINING PROTEIN 39"/>
    <property type="match status" value="1"/>
</dbReference>
<dbReference type="PROSITE" id="PS50297">
    <property type="entry name" value="ANK_REP_REGION"/>
    <property type="match status" value="8"/>
</dbReference>
<feature type="repeat" description="ANK" evidence="3">
    <location>
        <begin position="121"/>
        <end position="153"/>
    </location>
</feature>
<accession>A0A0K8S5N6</accession>
<protein>
    <submittedName>
        <fullName evidence="4">Uncharacterized protein</fullName>
    </submittedName>
</protein>
<dbReference type="SUPFAM" id="SSF48403">
    <property type="entry name" value="Ankyrin repeat"/>
    <property type="match status" value="1"/>
</dbReference>
<evidence type="ECO:0000256" key="2">
    <source>
        <dbReference type="ARBA" id="ARBA00023043"/>
    </source>
</evidence>
<dbReference type="InterPro" id="IPR036770">
    <property type="entry name" value="Ankyrin_rpt-contain_sf"/>
</dbReference>
<evidence type="ECO:0000313" key="4">
    <source>
        <dbReference type="EMBL" id="JAG48020.1"/>
    </source>
</evidence>
<dbReference type="Pfam" id="PF12796">
    <property type="entry name" value="Ank_2"/>
    <property type="match status" value="2"/>
</dbReference>
<evidence type="ECO:0000256" key="1">
    <source>
        <dbReference type="ARBA" id="ARBA00022737"/>
    </source>
</evidence>
<dbReference type="Gene3D" id="1.25.40.20">
    <property type="entry name" value="Ankyrin repeat-containing domain"/>
    <property type="match status" value="4"/>
</dbReference>
<feature type="repeat" description="ANK" evidence="3">
    <location>
        <begin position="286"/>
        <end position="318"/>
    </location>
</feature>
<feature type="repeat" description="ANK" evidence="3">
    <location>
        <begin position="220"/>
        <end position="252"/>
    </location>
</feature>
<proteinExistence type="predicted"/>
<feature type="repeat" description="ANK" evidence="3">
    <location>
        <begin position="54"/>
        <end position="87"/>
    </location>
</feature>
<dbReference type="PROSITE" id="PS50088">
    <property type="entry name" value="ANK_REPEAT"/>
    <property type="match status" value="8"/>
</dbReference>
<feature type="repeat" description="ANK" evidence="3">
    <location>
        <begin position="253"/>
        <end position="285"/>
    </location>
</feature>
<dbReference type="InterPro" id="IPR002110">
    <property type="entry name" value="Ankyrin_rpt"/>
</dbReference>
<keyword evidence="2 3" id="KW-0040">ANK repeat</keyword>
<keyword evidence="1" id="KW-0677">Repeat</keyword>
<reference evidence="4" key="1">
    <citation type="submission" date="2014-09" db="EMBL/GenBank/DDBJ databases">
        <authorList>
            <person name="Magalhaes I.L.F."/>
            <person name="Oliveira U."/>
            <person name="Santos F.R."/>
            <person name="Vidigal T.H.D.A."/>
            <person name="Brescovit A.D."/>
            <person name="Santos A.J."/>
        </authorList>
    </citation>
    <scope>NUCLEOTIDE SEQUENCE</scope>
</reference>
<dbReference type="PANTHER" id="PTHR24171">
    <property type="entry name" value="ANKYRIN REPEAT DOMAIN-CONTAINING PROTEIN 39-RELATED"/>
    <property type="match status" value="1"/>
</dbReference>